<dbReference type="InterPro" id="IPR016181">
    <property type="entry name" value="Acyl_CoA_acyltransferase"/>
</dbReference>
<keyword evidence="6" id="KW-1185">Reference proteome</keyword>
<comment type="caution">
    <text evidence="5">The sequence shown here is derived from an EMBL/GenBank/DDBJ whole genome shotgun (WGS) entry which is preliminary data.</text>
</comment>
<feature type="domain" description="N-acetyltransferase" evidence="4">
    <location>
        <begin position="7"/>
        <end position="171"/>
    </location>
</feature>
<dbReference type="InterPro" id="IPR000182">
    <property type="entry name" value="GNAT_dom"/>
</dbReference>
<dbReference type="CDD" id="cd04301">
    <property type="entry name" value="NAT_SF"/>
    <property type="match status" value="1"/>
</dbReference>
<comment type="similarity">
    <text evidence="3">Belongs to the acetyltransferase family. RimJ subfamily.</text>
</comment>
<dbReference type="GeneID" id="66105567"/>
<dbReference type="PANTHER" id="PTHR43792">
    <property type="entry name" value="GNAT FAMILY, PUTATIVE (AFU_ORTHOLOGUE AFUA_3G00765)-RELATED-RELATED"/>
    <property type="match status" value="1"/>
</dbReference>
<dbReference type="EMBL" id="MU250536">
    <property type="protein sequence ID" value="KAG7445515.1"/>
    <property type="molecule type" value="Genomic_DNA"/>
</dbReference>
<dbReference type="Pfam" id="PF13302">
    <property type="entry name" value="Acetyltransf_3"/>
    <property type="match status" value="1"/>
</dbReference>
<keyword evidence="1" id="KW-0808">Transferase</keyword>
<evidence type="ECO:0000256" key="2">
    <source>
        <dbReference type="ARBA" id="ARBA00023315"/>
    </source>
</evidence>
<dbReference type="InterPro" id="IPR051531">
    <property type="entry name" value="N-acetyltransferase"/>
</dbReference>
<dbReference type="AlphaFoldDB" id="A0A9P7VS80"/>
<keyword evidence="2" id="KW-0012">Acyltransferase</keyword>
<organism evidence="5 6">
    <name type="scientific">Guyanagaster necrorhizus</name>
    <dbReference type="NCBI Taxonomy" id="856835"/>
    <lineage>
        <taxon>Eukaryota</taxon>
        <taxon>Fungi</taxon>
        <taxon>Dikarya</taxon>
        <taxon>Basidiomycota</taxon>
        <taxon>Agaricomycotina</taxon>
        <taxon>Agaricomycetes</taxon>
        <taxon>Agaricomycetidae</taxon>
        <taxon>Agaricales</taxon>
        <taxon>Marasmiineae</taxon>
        <taxon>Physalacriaceae</taxon>
        <taxon>Guyanagaster</taxon>
    </lineage>
</organism>
<dbReference type="Proteomes" id="UP000812287">
    <property type="component" value="Unassembled WGS sequence"/>
</dbReference>
<evidence type="ECO:0000256" key="3">
    <source>
        <dbReference type="ARBA" id="ARBA00038502"/>
    </source>
</evidence>
<reference evidence="5" key="1">
    <citation type="submission" date="2020-11" db="EMBL/GenBank/DDBJ databases">
        <title>Adaptations for nitrogen fixation in a non-lichenized fungal sporocarp promotes dispersal by wood-feeding termites.</title>
        <authorList>
            <consortium name="DOE Joint Genome Institute"/>
            <person name="Koch R.A."/>
            <person name="Yoon G."/>
            <person name="Arayal U."/>
            <person name="Lail K."/>
            <person name="Amirebrahimi M."/>
            <person name="Labutti K."/>
            <person name="Lipzen A."/>
            <person name="Riley R."/>
            <person name="Barry K."/>
            <person name="Henrissat B."/>
            <person name="Grigoriev I.V."/>
            <person name="Herr J.R."/>
            <person name="Aime M.C."/>
        </authorList>
    </citation>
    <scope>NUCLEOTIDE SEQUENCE</scope>
    <source>
        <strain evidence="5">MCA 3950</strain>
    </source>
</reference>
<dbReference type="RefSeq" id="XP_043039015.1">
    <property type="nucleotide sequence ID" value="XM_043183270.1"/>
</dbReference>
<evidence type="ECO:0000259" key="4">
    <source>
        <dbReference type="PROSITE" id="PS51186"/>
    </source>
</evidence>
<proteinExistence type="inferred from homology"/>
<evidence type="ECO:0000256" key="1">
    <source>
        <dbReference type="ARBA" id="ARBA00022679"/>
    </source>
</evidence>
<dbReference type="PANTHER" id="PTHR43792:SF8">
    <property type="entry name" value="[RIBOSOMAL PROTEIN US5]-ALANINE N-ACETYLTRANSFERASE"/>
    <property type="match status" value="1"/>
</dbReference>
<evidence type="ECO:0000313" key="6">
    <source>
        <dbReference type="Proteomes" id="UP000812287"/>
    </source>
</evidence>
<dbReference type="Gene3D" id="3.40.630.30">
    <property type="match status" value="1"/>
</dbReference>
<dbReference type="GO" id="GO:0016747">
    <property type="term" value="F:acyltransferase activity, transferring groups other than amino-acyl groups"/>
    <property type="evidence" value="ECO:0007669"/>
    <property type="project" value="InterPro"/>
</dbReference>
<protein>
    <submittedName>
        <fullName evidence="5">Acyl-CoA N-acyltransferase</fullName>
    </submittedName>
</protein>
<dbReference type="SUPFAM" id="SSF55729">
    <property type="entry name" value="Acyl-CoA N-acyltransferases (Nat)"/>
    <property type="match status" value="1"/>
</dbReference>
<sequence length="183" mass="21332">MFTTERLYLRAFRDSDLESLLNLWNDPLVQPMITNEYICPRGSRFAEFLRKAADSEKNTLWLIVKARDSGEFVGQTTLTVGNHKNRDGTFGVMLLPKFWGQGYGTEVTKFVVDYSFRELALHRVSLSVFERNKSAINLYKRMGFLEEGRKRKANWVHGGWEDIFLMAILDEEWEVQRVTLKLG</sequence>
<name>A0A9P7VS80_9AGAR</name>
<gene>
    <name evidence="5" type="ORF">BT62DRAFT_896639</name>
</gene>
<accession>A0A9P7VS80</accession>
<evidence type="ECO:0000313" key="5">
    <source>
        <dbReference type="EMBL" id="KAG7445515.1"/>
    </source>
</evidence>
<dbReference type="OrthoDB" id="630895at2759"/>
<dbReference type="PROSITE" id="PS51186">
    <property type="entry name" value="GNAT"/>
    <property type="match status" value="1"/>
</dbReference>